<dbReference type="AlphaFoldDB" id="B7PUM0"/>
<evidence type="ECO:0000256" key="1">
    <source>
        <dbReference type="SAM" id="MobiDB-lite"/>
    </source>
</evidence>
<dbReference type="PaxDb" id="6945-B7PUM0"/>
<feature type="region of interest" description="Disordered" evidence="1">
    <location>
        <begin position="39"/>
        <end position="63"/>
    </location>
</feature>
<keyword evidence="4" id="KW-1185">Reference proteome</keyword>
<evidence type="ECO:0000313" key="2">
    <source>
        <dbReference type="EMBL" id="EEC10292.1"/>
    </source>
</evidence>
<dbReference type="VEuPathDB" id="VectorBase:ISCI007982"/>
<sequence length="63" mass="7031">MSVVSLSQGTPTNNKATQFPRTCCPKPGDQFKEYQLAYPPTSKKRKKNISILSQTQSQTQLSI</sequence>
<accession>B7PUM0</accession>
<evidence type="ECO:0000313" key="4">
    <source>
        <dbReference type="Proteomes" id="UP000001555"/>
    </source>
</evidence>
<organism>
    <name type="scientific">Ixodes scapularis</name>
    <name type="common">Black-legged tick</name>
    <name type="synonym">Deer tick</name>
    <dbReference type="NCBI Taxonomy" id="6945"/>
    <lineage>
        <taxon>Eukaryota</taxon>
        <taxon>Metazoa</taxon>
        <taxon>Ecdysozoa</taxon>
        <taxon>Arthropoda</taxon>
        <taxon>Chelicerata</taxon>
        <taxon>Arachnida</taxon>
        <taxon>Acari</taxon>
        <taxon>Parasitiformes</taxon>
        <taxon>Ixodida</taxon>
        <taxon>Ixodoidea</taxon>
        <taxon>Ixodidae</taxon>
        <taxon>Ixodinae</taxon>
        <taxon>Ixodes</taxon>
    </lineage>
</organism>
<reference evidence="3" key="2">
    <citation type="submission" date="2020-05" db="UniProtKB">
        <authorList>
            <consortium name="EnsemblMetazoa"/>
        </authorList>
    </citation>
    <scope>IDENTIFICATION</scope>
    <source>
        <strain evidence="3">wikel</strain>
    </source>
</reference>
<dbReference type="VEuPathDB" id="VectorBase:ISCW007982"/>
<protein>
    <submittedName>
        <fullName evidence="2 3">Uncharacterized protein</fullName>
    </submittedName>
</protein>
<proteinExistence type="predicted"/>
<reference evidence="2 4" key="1">
    <citation type="submission" date="2008-03" db="EMBL/GenBank/DDBJ databases">
        <title>Annotation of Ixodes scapularis.</title>
        <authorList>
            <consortium name="Ixodes scapularis Genome Project Consortium"/>
            <person name="Caler E."/>
            <person name="Hannick L.I."/>
            <person name="Bidwell S."/>
            <person name="Joardar V."/>
            <person name="Thiagarajan M."/>
            <person name="Amedeo P."/>
            <person name="Galinsky K.J."/>
            <person name="Schobel S."/>
            <person name="Inman J."/>
            <person name="Hostetler J."/>
            <person name="Miller J."/>
            <person name="Hammond M."/>
            <person name="Megy K."/>
            <person name="Lawson D."/>
            <person name="Kodira C."/>
            <person name="Sutton G."/>
            <person name="Meyer J."/>
            <person name="Hill C.A."/>
            <person name="Birren B."/>
            <person name="Nene V."/>
            <person name="Collins F."/>
            <person name="Alarcon-Chaidez F."/>
            <person name="Wikel S."/>
            <person name="Strausberg R."/>
        </authorList>
    </citation>
    <scope>NUCLEOTIDE SEQUENCE [LARGE SCALE GENOMIC DNA]</scope>
    <source>
        <strain evidence="4">Wikel</strain>
        <strain evidence="2">Wikel colony</strain>
    </source>
</reference>
<feature type="compositionally biased region" description="Polar residues" evidence="1">
    <location>
        <begin position="1"/>
        <end position="20"/>
    </location>
</feature>
<gene>
    <name evidence="2" type="ORF">IscW_ISCW007982</name>
</gene>
<dbReference type="EMBL" id="DS793438">
    <property type="protein sequence ID" value="EEC10292.1"/>
    <property type="molecule type" value="Genomic_DNA"/>
</dbReference>
<feature type="region of interest" description="Disordered" evidence="1">
    <location>
        <begin position="1"/>
        <end position="24"/>
    </location>
</feature>
<name>B7PUM0_IXOSC</name>
<dbReference type="HOGENOM" id="CLU_2888256_0_0_1"/>
<dbReference type="InParanoid" id="B7PUM0"/>
<evidence type="ECO:0000313" key="3">
    <source>
        <dbReference type="EnsemblMetazoa" id="ISCW007982-PA"/>
    </source>
</evidence>
<dbReference type="EMBL" id="ABJB010680688">
    <property type="status" value="NOT_ANNOTATED_CDS"/>
    <property type="molecule type" value="Genomic_DNA"/>
</dbReference>
<feature type="compositionally biased region" description="Low complexity" evidence="1">
    <location>
        <begin position="49"/>
        <end position="63"/>
    </location>
</feature>
<dbReference type="EnsemblMetazoa" id="ISCW007982-RA">
    <property type="protein sequence ID" value="ISCW007982-PA"/>
    <property type="gene ID" value="ISCW007982"/>
</dbReference>
<dbReference type="Proteomes" id="UP000001555">
    <property type="component" value="Unassembled WGS sequence"/>
</dbReference>